<gene>
    <name evidence="1" type="ORF">PQ477_15630</name>
</gene>
<organism evidence="1 2">
    <name type="scientific">Shouchella hunanensis</name>
    <dbReference type="NCBI Taxonomy" id="766894"/>
    <lineage>
        <taxon>Bacteria</taxon>
        <taxon>Bacillati</taxon>
        <taxon>Bacillota</taxon>
        <taxon>Bacilli</taxon>
        <taxon>Bacillales</taxon>
        <taxon>Bacillaceae</taxon>
        <taxon>Shouchella</taxon>
    </lineage>
</organism>
<proteinExistence type="predicted"/>
<dbReference type="EMBL" id="CP117834">
    <property type="protein sequence ID" value="WDF02917.1"/>
    <property type="molecule type" value="Genomic_DNA"/>
</dbReference>
<dbReference type="RefSeq" id="WP_274272425.1">
    <property type="nucleotide sequence ID" value="NZ_CP117834.1"/>
</dbReference>
<name>A0ABY7W1V2_9BACI</name>
<keyword evidence="2" id="KW-1185">Reference proteome</keyword>
<evidence type="ECO:0000313" key="1">
    <source>
        <dbReference type="EMBL" id="WDF02917.1"/>
    </source>
</evidence>
<evidence type="ECO:0000313" key="2">
    <source>
        <dbReference type="Proteomes" id="UP001215143"/>
    </source>
</evidence>
<evidence type="ECO:0008006" key="3">
    <source>
        <dbReference type="Google" id="ProtNLM"/>
    </source>
</evidence>
<sequence length="70" mass="8225">MTDKQLWGVCFADEDGALHIQETNYNDKKVALVFDDYDRALHEAFQWSHENQAEYLVQPVYLKPGDTRSY</sequence>
<reference evidence="1 2" key="1">
    <citation type="submission" date="2023-02" db="EMBL/GenBank/DDBJ databases">
        <authorList>
            <person name="Liu G."/>
        </authorList>
    </citation>
    <scope>NUCLEOTIDE SEQUENCE [LARGE SCALE GENOMIC DNA]</scope>
    <source>
        <strain evidence="1 2">DSM 23008</strain>
    </source>
</reference>
<accession>A0ABY7W1V2</accession>
<dbReference type="Proteomes" id="UP001215143">
    <property type="component" value="Chromosome"/>
</dbReference>
<protein>
    <recommendedName>
        <fullName evidence="3">Phage protein</fullName>
    </recommendedName>
</protein>